<dbReference type="PANTHER" id="PTHR46873:SF1">
    <property type="entry name" value="EXPRESSED PROTEIN"/>
    <property type="match status" value="1"/>
</dbReference>
<dbReference type="AlphaFoldDB" id="I3T0H1"/>
<evidence type="ECO:0000313" key="2">
    <source>
        <dbReference type="EMBL" id="AFK46013.1"/>
    </source>
</evidence>
<protein>
    <submittedName>
        <fullName evidence="2">Uncharacterized protein</fullName>
    </submittedName>
</protein>
<dbReference type="PANTHER" id="PTHR46873">
    <property type="entry name" value="EXPRESSED PROTEIN"/>
    <property type="match status" value="1"/>
</dbReference>
<keyword evidence="1" id="KW-0812">Transmembrane</keyword>
<feature type="transmembrane region" description="Helical" evidence="1">
    <location>
        <begin position="12"/>
        <end position="33"/>
    </location>
</feature>
<accession>I3T0H1</accession>
<name>I3T0H1_MEDTR</name>
<dbReference type="ExpressionAtlas" id="I3T0H1">
    <property type="expression patterns" value="differential"/>
</dbReference>
<keyword evidence="1" id="KW-0472">Membrane</keyword>
<keyword evidence="1" id="KW-1133">Transmembrane helix</keyword>
<proteinExistence type="evidence at transcript level"/>
<organism evidence="2">
    <name type="scientific">Medicago truncatula</name>
    <name type="common">Barrel medic</name>
    <name type="synonym">Medicago tribuloides</name>
    <dbReference type="NCBI Taxonomy" id="3880"/>
    <lineage>
        <taxon>Eukaryota</taxon>
        <taxon>Viridiplantae</taxon>
        <taxon>Streptophyta</taxon>
        <taxon>Embryophyta</taxon>
        <taxon>Tracheophyta</taxon>
        <taxon>Spermatophyta</taxon>
        <taxon>Magnoliopsida</taxon>
        <taxon>eudicotyledons</taxon>
        <taxon>Gunneridae</taxon>
        <taxon>Pentapetalae</taxon>
        <taxon>rosids</taxon>
        <taxon>fabids</taxon>
        <taxon>Fabales</taxon>
        <taxon>Fabaceae</taxon>
        <taxon>Papilionoideae</taxon>
        <taxon>50 kb inversion clade</taxon>
        <taxon>NPAAA clade</taxon>
        <taxon>Hologalegina</taxon>
        <taxon>IRL clade</taxon>
        <taxon>Trifolieae</taxon>
        <taxon>Medicago</taxon>
    </lineage>
</organism>
<reference evidence="2" key="1">
    <citation type="submission" date="2012-05" db="EMBL/GenBank/DDBJ databases">
        <authorList>
            <person name="Krishnakumar V."/>
            <person name="Cheung F."/>
            <person name="Xiao Y."/>
            <person name="Chan A."/>
            <person name="Moskal W.A."/>
            <person name="Town C.D."/>
        </authorList>
    </citation>
    <scope>NUCLEOTIDE SEQUENCE</scope>
</reference>
<evidence type="ECO:0000256" key="1">
    <source>
        <dbReference type="SAM" id="Phobius"/>
    </source>
</evidence>
<sequence>MARKNIEPSTILLNRLILLFVCFVSCGLVYVFLSAVTRSGSVSEFRNIGSTLDLVGEKNVGGCCRGIENLELWGSTVKWGSEFKFNTSEECCNSCKSMCTGKDGPCLCDTWVFCGNREACGSKFGECWLKKQKDSLAPERQEEGPNGEIISWTSGLIFGKGEGIIGIGN</sequence>
<dbReference type="EMBL" id="BT146219">
    <property type="protein sequence ID" value="AFK46013.1"/>
    <property type="molecule type" value="mRNA"/>
</dbReference>